<gene>
    <name evidence="2" type="ORF">GV789_16920</name>
    <name evidence="3" type="ORF">GV794_23755</name>
</gene>
<keyword evidence="1" id="KW-0812">Transmembrane</keyword>
<feature type="transmembrane region" description="Helical" evidence="1">
    <location>
        <begin position="25"/>
        <end position="43"/>
    </location>
</feature>
<evidence type="ECO:0000313" key="3">
    <source>
        <dbReference type="EMBL" id="NEW58637.1"/>
    </source>
</evidence>
<proteinExistence type="predicted"/>
<comment type="caution">
    <text evidence="2">The sequence shown here is derived from an EMBL/GenBank/DDBJ whole genome shotgun (WGS) entry which is preliminary data.</text>
</comment>
<feature type="transmembrane region" description="Helical" evidence="1">
    <location>
        <begin position="190"/>
        <end position="206"/>
    </location>
</feature>
<sequence>MTQTQRFAPEVIAAGETWGISGGDFLLVYIPVALLAIAAGLYLQRKYTYRRASEWDGVSLEKLTAPETAMLFGEERAVTTAVTLLRSHDIIDSEGTPTRLPTAADRAQLDWFTLAIYDAISHKKETIADITREAAVPLGQLRTALVERGYITGDVDRRDARDAGMPILIVGVLGLVRFIAGIIAGNPSGFLVPCLLVLAFTAWWVMTPDPLTPRGEAAKARAISDNSHLRPSNSPAYTTYGVGAAAVAVAVFGVAALTVLDPGLAQAVQPPTGGADGGGSGGDGGGDGGGCGGGGCGGCGGCGG</sequence>
<keyword evidence="1" id="KW-1133">Transmembrane helix</keyword>
<dbReference type="AlphaFoldDB" id="A0A6P1DB99"/>
<protein>
    <submittedName>
        <fullName evidence="2">TIGR04222 domain-containing membrane protein</fullName>
    </submittedName>
</protein>
<keyword evidence="1" id="KW-0472">Membrane</keyword>
<dbReference type="EMBL" id="JAAGUZ010000042">
    <property type="protein sequence ID" value="NEW46120.1"/>
    <property type="molecule type" value="Genomic_DNA"/>
</dbReference>
<evidence type="ECO:0000256" key="1">
    <source>
        <dbReference type="SAM" id="Phobius"/>
    </source>
</evidence>
<organism evidence="2 4">
    <name type="scientific">Nocardia cyriacigeorgica</name>
    <dbReference type="NCBI Taxonomy" id="135487"/>
    <lineage>
        <taxon>Bacteria</taxon>
        <taxon>Bacillati</taxon>
        <taxon>Actinomycetota</taxon>
        <taxon>Actinomycetes</taxon>
        <taxon>Mycobacteriales</taxon>
        <taxon>Nocardiaceae</taxon>
        <taxon>Nocardia</taxon>
    </lineage>
</organism>
<feature type="transmembrane region" description="Helical" evidence="1">
    <location>
        <begin position="167"/>
        <end position="184"/>
    </location>
</feature>
<accession>A0A6P1DB99</accession>
<keyword evidence="5" id="KW-1185">Reference proteome</keyword>
<dbReference type="Proteomes" id="UP000468928">
    <property type="component" value="Unassembled WGS sequence"/>
</dbReference>
<evidence type="ECO:0000313" key="2">
    <source>
        <dbReference type="EMBL" id="NEW46120.1"/>
    </source>
</evidence>
<evidence type="ECO:0000313" key="4">
    <source>
        <dbReference type="Proteomes" id="UP000468928"/>
    </source>
</evidence>
<evidence type="ECO:0000313" key="5">
    <source>
        <dbReference type="Proteomes" id="UP000470876"/>
    </source>
</evidence>
<dbReference type="EMBL" id="JAAGUX010000059">
    <property type="protein sequence ID" value="NEW58637.1"/>
    <property type="molecule type" value="Genomic_DNA"/>
</dbReference>
<dbReference type="Proteomes" id="UP000470876">
    <property type="component" value="Unassembled WGS sequence"/>
</dbReference>
<reference evidence="4 5" key="1">
    <citation type="submission" date="2020-01" db="EMBL/GenBank/DDBJ databases">
        <title>Genetics and antimicrobial susceptibilities of Nocardia species isolated from the soil; a comparison with species isolated from humans.</title>
        <authorList>
            <person name="Carrasco G."/>
            <person name="Monzon S."/>
            <person name="Sansegundo M."/>
            <person name="Garcia E."/>
            <person name="Garrido N."/>
            <person name="Medina M.J."/>
            <person name="Villalon P."/>
            <person name="Ramirez-Arocha A.C."/>
            <person name="Jimenez P."/>
            <person name="Cuesta I."/>
            <person name="Valdezate S."/>
        </authorList>
    </citation>
    <scope>NUCLEOTIDE SEQUENCE [LARGE SCALE GENOMIC DNA]</scope>
    <source>
        <strain evidence="2 4">CNM20110639</strain>
        <strain evidence="3 5">CNM20110649</strain>
    </source>
</reference>
<dbReference type="RefSeq" id="WP_163829543.1">
    <property type="nucleotide sequence ID" value="NZ_JAAGUX010000059.1"/>
</dbReference>
<name>A0A6P1DB99_9NOCA</name>
<dbReference type="NCBIfam" id="TIGR04222">
    <property type="entry name" value="near_uncomplex"/>
    <property type="match status" value="1"/>
</dbReference>
<feature type="transmembrane region" description="Helical" evidence="1">
    <location>
        <begin position="237"/>
        <end position="260"/>
    </location>
</feature>
<dbReference type="InterPro" id="IPR026467">
    <property type="entry name" value="Ser/Gly_Cys_C_dom"/>
</dbReference>